<feature type="region of interest" description="Disordered" evidence="1">
    <location>
        <begin position="87"/>
        <end position="123"/>
    </location>
</feature>
<reference evidence="2" key="1">
    <citation type="submission" date="2022-10" db="EMBL/GenBank/DDBJ databases">
        <title>Culturing micro-colonial fungi from biological soil crusts in the Mojave desert and describing Neophaeococcomyces mojavensis, and introducing the new genera and species Taxawa tesnikishii.</title>
        <authorList>
            <person name="Kurbessoian T."/>
            <person name="Stajich J.E."/>
        </authorList>
    </citation>
    <scope>NUCLEOTIDE SEQUENCE</scope>
    <source>
        <strain evidence="2">TK_35</strain>
    </source>
</reference>
<evidence type="ECO:0000256" key="1">
    <source>
        <dbReference type="SAM" id="MobiDB-lite"/>
    </source>
</evidence>
<name>A0AA39CZH0_9EURO</name>
<proteinExistence type="predicted"/>
<evidence type="ECO:0000313" key="3">
    <source>
        <dbReference type="Proteomes" id="UP001172681"/>
    </source>
</evidence>
<keyword evidence="3" id="KW-1185">Reference proteome</keyword>
<feature type="compositionally biased region" description="Low complexity" evidence="1">
    <location>
        <begin position="28"/>
        <end position="41"/>
    </location>
</feature>
<sequence>MLRSKKDDKNKKEASVIMPLTIAAADMATIPQPEAPAQPETPEAESPPPLPDDFASMAEAESSPPLLMTVRDSTHDIINLYTNDARNKASVPSSAPATITSFSQAPSTSGTKFTPVPEKSAPPTITTFAQAESKWAYLGEKRAMRDIV</sequence>
<protein>
    <submittedName>
        <fullName evidence="2">Uncharacterized protein</fullName>
    </submittedName>
</protein>
<evidence type="ECO:0000313" key="2">
    <source>
        <dbReference type="EMBL" id="KAJ9637594.1"/>
    </source>
</evidence>
<dbReference type="AlphaFoldDB" id="A0AA39CZH0"/>
<organism evidence="2 3">
    <name type="scientific">Knufia peltigerae</name>
    <dbReference type="NCBI Taxonomy" id="1002370"/>
    <lineage>
        <taxon>Eukaryota</taxon>
        <taxon>Fungi</taxon>
        <taxon>Dikarya</taxon>
        <taxon>Ascomycota</taxon>
        <taxon>Pezizomycotina</taxon>
        <taxon>Eurotiomycetes</taxon>
        <taxon>Chaetothyriomycetidae</taxon>
        <taxon>Chaetothyriales</taxon>
        <taxon>Trichomeriaceae</taxon>
        <taxon>Knufia</taxon>
    </lineage>
</organism>
<feature type="region of interest" description="Disordered" evidence="1">
    <location>
        <begin position="25"/>
        <end position="64"/>
    </location>
</feature>
<accession>A0AA39CZH0</accession>
<dbReference type="Proteomes" id="UP001172681">
    <property type="component" value="Unassembled WGS sequence"/>
</dbReference>
<comment type="caution">
    <text evidence="2">The sequence shown here is derived from an EMBL/GenBank/DDBJ whole genome shotgun (WGS) entry which is preliminary data.</text>
</comment>
<dbReference type="EMBL" id="JAPDRN010000024">
    <property type="protein sequence ID" value="KAJ9637594.1"/>
    <property type="molecule type" value="Genomic_DNA"/>
</dbReference>
<feature type="compositionally biased region" description="Polar residues" evidence="1">
    <location>
        <begin position="87"/>
        <end position="112"/>
    </location>
</feature>
<gene>
    <name evidence="2" type="ORF">H2204_004743</name>
</gene>